<feature type="signal peptide" evidence="3">
    <location>
        <begin position="1"/>
        <end position="25"/>
    </location>
</feature>
<protein>
    <recommendedName>
        <fullName evidence="6">Signal peptidase</fullName>
    </recommendedName>
</protein>
<dbReference type="Proteomes" id="UP001204376">
    <property type="component" value="Unassembled WGS sequence"/>
</dbReference>
<gene>
    <name evidence="4" type="ORF">NPE20_00850</name>
</gene>
<comment type="caution">
    <text evidence="4">The sequence shown here is derived from an EMBL/GenBank/DDBJ whole genome shotgun (WGS) entry which is preliminary data.</text>
</comment>
<dbReference type="NCBIfam" id="NF046080">
    <property type="entry name" value="PID_CTERM"/>
    <property type="match status" value="1"/>
</dbReference>
<dbReference type="EMBL" id="JANHOH010000001">
    <property type="protein sequence ID" value="MCQ6956481.1"/>
    <property type="molecule type" value="Genomic_DNA"/>
</dbReference>
<evidence type="ECO:0000256" key="3">
    <source>
        <dbReference type="SAM" id="SignalP"/>
    </source>
</evidence>
<accession>A0ABT1SWL3</accession>
<dbReference type="RefSeq" id="WP_256536696.1">
    <property type="nucleotide sequence ID" value="NZ_JANHOH010000001.1"/>
</dbReference>
<keyword evidence="2" id="KW-0812">Transmembrane</keyword>
<sequence>MKKILAIALLVCSLLSLMLSNQAFADGPKPSPPKPKDPKPGGTPGHKDAPFDGGLILLVGAGVVYGLKKAHDSRQQGT</sequence>
<feature type="compositionally biased region" description="Basic and acidic residues" evidence="1">
    <location>
        <begin position="34"/>
        <end position="50"/>
    </location>
</feature>
<feature type="region of interest" description="Disordered" evidence="1">
    <location>
        <begin position="23"/>
        <end position="51"/>
    </location>
</feature>
<evidence type="ECO:0008006" key="6">
    <source>
        <dbReference type="Google" id="ProtNLM"/>
    </source>
</evidence>
<evidence type="ECO:0000256" key="1">
    <source>
        <dbReference type="SAM" id="MobiDB-lite"/>
    </source>
</evidence>
<evidence type="ECO:0000313" key="4">
    <source>
        <dbReference type="EMBL" id="MCQ6956481.1"/>
    </source>
</evidence>
<evidence type="ECO:0000256" key="2">
    <source>
        <dbReference type="SAM" id="Phobius"/>
    </source>
</evidence>
<keyword evidence="2" id="KW-1133">Transmembrane helix</keyword>
<evidence type="ECO:0000313" key="5">
    <source>
        <dbReference type="Proteomes" id="UP001204376"/>
    </source>
</evidence>
<reference evidence="4 5" key="1">
    <citation type="submission" date="2022-07" db="EMBL/GenBank/DDBJ databases">
        <title>Mucilaginibacter sp. JC4.</title>
        <authorList>
            <person name="Le V."/>
            <person name="Ko S.-R."/>
            <person name="Ahn C.-Y."/>
            <person name="Oh H.-M."/>
        </authorList>
    </citation>
    <scope>NUCLEOTIDE SEQUENCE [LARGE SCALE GENOMIC DNA]</scope>
    <source>
        <strain evidence="4 5">JC4</strain>
    </source>
</reference>
<dbReference type="InterPro" id="IPR058207">
    <property type="entry name" value="PID_CTERM"/>
</dbReference>
<feature type="chain" id="PRO_5046585146" description="Signal peptidase" evidence="3">
    <location>
        <begin position="26"/>
        <end position="78"/>
    </location>
</feature>
<name>A0ABT1SWL3_9SPHI</name>
<feature type="transmembrane region" description="Helical" evidence="2">
    <location>
        <begin position="49"/>
        <end position="67"/>
    </location>
</feature>
<keyword evidence="2" id="KW-0472">Membrane</keyword>
<keyword evidence="3" id="KW-0732">Signal</keyword>
<proteinExistence type="predicted"/>
<organism evidence="4 5">
    <name type="scientific">Mucilaginibacter aquariorum</name>
    <dbReference type="NCBI Taxonomy" id="2967225"/>
    <lineage>
        <taxon>Bacteria</taxon>
        <taxon>Pseudomonadati</taxon>
        <taxon>Bacteroidota</taxon>
        <taxon>Sphingobacteriia</taxon>
        <taxon>Sphingobacteriales</taxon>
        <taxon>Sphingobacteriaceae</taxon>
        <taxon>Mucilaginibacter</taxon>
    </lineage>
</organism>
<keyword evidence="5" id="KW-1185">Reference proteome</keyword>